<name>A0A135V859_9PEZI</name>
<evidence type="ECO:0000256" key="1">
    <source>
        <dbReference type="SAM" id="SignalP"/>
    </source>
</evidence>
<dbReference type="OrthoDB" id="4848201at2759"/>
<gene>
    <name evidence="2" type="ORF">CSAL01_04053</name>
</gene>
<evidence type="ECO:0000313" key="2">
    <source>
        <dbReference type="EMBL" id="KXH68904.1"/>
    </source>
</evidence>
<reference evidence="2 3" key="1">
    <citation type="submission" date="2014-02" db="EMBL/GenBank/DDBJ databases">
        <title>The genome sequence of Colletotrichum salicis CBS 607.94.</title>
        <authorList>
            <person name="Baroncelli R."/>
            <person name="Thon M.R."/>
        </authorList>
    </citation>
    <scope>NUCLEOTIDE SEQUENCE [LARGE SCALE GENOMIC DNA]</scope>
    <source>
        <strain evidence="2 3">CBS 607.94</strain>
    </source>
</reference>
<comment type="caution">
    <text evidence="2">The sequence shown here is derived from an EMBL/GenBank/DDBJ whole genome shotgun (WGS) entry which is preliminary data.</text>
</comment>
<evidence type="ECO:0000313" key="3">
    <source>
        <dbReference type="Proteomes" id="UP000070121"/>
    </source>
</evidence>
<feature type="signal peptide" evidence="1">
    <location>
        <begin position="1"/>
        <end position="20"/>
    </location>
</feature>
<dbReference type="EMBL" id="JFFI01000201">
    <property type="protein sequence ID" value="KXH68904.1"/>
    <property type="molecule type" value="Genomic_DNA"/>
</dbReference>
<keyword evidence="3" id="KW-1185">Reference proteome</keyword>
<dbReference type="Proteomes" id="UP000070121">
    <property type="component" value="Unassembled WGS sequence"/>
</dbReference>
<proteinExistence type="predicted"/>
<accession>A0A135V859</accession>
<dbReference type="AlphaFoldDB" id="A0A135V859"/>
<keyword evidence="1" id="KW-0732">Signal</keyword>
<organism evidence="2 3">
    <name type="scientific">Colletotrichum salicis</name>
    <dbReference type="NCBI Taxonomy" id="1209931"/>
    <lineage>
        <taxon>Eukaryota</taxon>
        <taxon>Fungi</taxon>
        <taxon>Dikarya</taxon>
        <taxon>Ascomycota</taxon>
        <taxon>Pezizomycotina</taxon>
        <taxon>Sordariomycetes</taxon>
        <taxon>Hypocreomycetidae</taxon>
        <taxon>Glomerellales</taxon>
        <taxon>Glomerellaceae</taxon>
        <taxon>Colletotrichum</taxon>
        <taxon>Colletotrichum acutatum species complex</taxon>
    </lineage>
</organism>
<protein>
    <submittedName>
        <fullName evidence="2">Uncharacterized protein</fullName>
    </submittedName>
</protein>
<sequence length="213" mass="23041">MLVLGLCFFLCLLSTAFVAAENRFRQPPGPGLAYDYRDNNVYTMGENRDRHWDMDYDSARLILWQESVGGGSTLTTSISQSMNSEVSTKDFPNPKLSNLYFFELLGPGREPANWGVRCHYFNITEAPVTPQPSNTTVATPLSSTKDEGLPTGAAAGIAVGVTFAAVLQLDGFCGLEGKLGGAQPHKTRSTALKGVMNNSISMLCLFNGSQNCQ</sequence>
<feature type="chain" id="PRO_5007805901" evidence="1">
    <location>
        <begin position="21"/>
        <end position="213"/>
    </location>
</feature>